<proteinExistence type="predicted"/>
<gene>
    <name evidence="2" type="ORF">BpHYR1_053449</name>
</gene>
<comment type="caution">
    <text evidence="2">The sequence shown here is derived from an EMBL/GenBank/DDBJ whole genome shotgun (WGS) entry which is preliminary data.</text>
</comment>
<protein>
    <submittedName>
        <fullName evidence="2">Uncharacterized protein</fullName>
    </submittedName>
</protein>
<dbReference type="Proteomes" id="UP000276133">
    <property type="component" value="Unassembled WGS sequence"/>
</dbReference>
<evidence type="ECO:0000256" key="1">
    <source>
        <dbReference type="SAM" id="Phobius"/>
    </source>
</evidence>
<dbReference type="AlphaFoldDB" id="A0A3M7PDZ5"/>
<feature type="transmembrane region" description="Helical" evidence="1">
    <location>
        <begin position="38"/>
        <end position="58"/>
    </location>
</feature>
<keyword evidence="1" id="KW-0472">Membrane</keyword>
<organism evidence="2 3">
    <name type="scientific">Brachionus plicatilis</name>
    <name type="common">Marine rotifer</name>
    <name type="synonym">Brachionus muelleri</name>
    <dbReference type="NCBI Taxonomy" id="10195"/>
    <lineage>
        <taxon>Eukaryota</taxon>
        <taxon>Metazoa</taxon>
        <taxon>Spiralia</taxon>
        <taxon>Gnathifera</taxon>
        <taxon>Rotifera</taxon>
        <taxon>Eurotatoria</taxon>
        <taxon>Monogononta</taxon>
        <taxon>Pseudotrocha</taxon>
        <taxon>Ploima</taxon>
        <taxon>Brachionidae</taxon>
        <taxon>Brachionus</taxon>
    </lineage>
</organism>
<reference evidence="2 3" key="1">
    <citation type="journal article" date="2018" name="Sci. Rep.">
        <title>Genomic signatures of local adaptation to the degree of environmental predictability in rotifers.</title>
        <authorList>
            <person name="Franch-Gras L."/>
            <person name="Hahn C."/>
            <person name="Garcia-Roger E.M."/>
            <person name="Carmona M.J."/>
            <person name="Serra M."/>
            <person name="Gomez A."/>
        </authorList>
    </citation>
    <scope>NUCLEOTIDE SEQUENCE [LARGE SCALE GENOMIC DNA]</scope>
    <source>
        <strain evidence="2">HYR1</strain>
    </source>
</reference>
<keyword evidence="3" id="KW-1185">Reference proteome</keyword>
<dbReference type="EMBL" id="REGN01011539">
    <property type="protein sequence ID" value="RMZ97223.1"/>
    <property type="molecule type" value="Genomic_DNA"/>
</dbReference>
<keyword evidence="1" id="KW-0812">Transmembrane</keyword>
<keyword evidence="1" id="KW-1133">Transmembrane helix</keyword>
<name>A0A3M7PDZ5_BRAPC</name>
<sequence length="80" mass="9421">MHWQIIKIAFLSIRNTNYITQYKSGPGLDLRVVTFKQLWKHGTILILLNFSYLFLLVISRLNWVSLYQGSTVDKKQAKIH</sequence>
<evidence type="ECO:0000313" key="2">
    <source>
        <dbReference type="EMBL" id="RMZ97223.1"/>
    </source>
</evidence>
<evidence type="ECO:0000313" key="3">
    <source>
        <dbReference type="Proteomes" id="UP000276133"/>
    </source>
</evidence>
<accession>A0A3M7PDZ5</accession>